<reference evidence="1 2" key="1">
    <citation type="journal article" date="2016" name="Nat. Commun.">
        <title>Thousands of microbial genomes shed light on interconnected biogeochemical processes in an aquifer system.</title>
        <authorList>
            <person name="Anantharaman K."/>
            <person name="Brown C.T."/>
            <person name="Hug L.A."/>
            <person name="Sharon I."/>
            <person name="Castelle C.J."/>
            <person name="Probst A.J."/>
            <person name="Thomas B.C."/>
            <person name="Singh A."/>
            <person name="Wilkins M.J."/>
            <person name="Karaoz U."/>
            <person name="Brodie E.L."/>
            <person name="Williams K.H."/>
            <person name="Hubbard S.S."/>
            <person name="Banfield J.F."/>
        </authorList>
    </citation>
    <scope>NUCLEOTIDE SEQUENCE [LARGE SCALE GENOMIC DNA]</scope>
</reference>
<comment type="caution">
    <text evidence="1">The sequence shown here is derived from an EMBL/GenBank/DDBJ whole genome shotgun (WGS) entry which is preliminary data.</text>
</comment>
<gene>
    <name evidence="1" type="ORF">A3B19_02145</name>
</gene>
<protein>
    <submittedName>
        <fullName evidence="1">Uncharacterized protein</fullName>
    </submittedName>
</protein>
<name>A0A1F5XG57_9BACT</name>
<proteinExistence type="predicted"/>
<dbReference type="Proteomes" id="UP000177346">
    <property type="component" value="Unassembled WGS sequence"/>
</dbReference>
<evidence type="ECO:0000313" key="2">
    <source>
        <dbReference type="Proteomes" id="UP000177346"/>
    </source>
</evidence>
<dbReference type="EMBL" id="MFIF01000010">
    <property type="protein sequence ID" value="OGF86850.1"/>
    <property type="molecule type" value="Genomic_DNA"/>
</dbReference>
<evidence type="ECO:0000313" key="1">
    <source>
        <dbReference type="EMBL" id="OGF86850.1"/>
    </source>
</evidence>
<sequence>MQKPAKNEIKAFIDFFHDACQKIRKEKAVFERGKDGKLVKLALKKFSRVQLEMLAAWFLAKKPKLQPKIGAMLSKNMLEELERKIRQVNFWKDMDTIFQKHYPRQI</sequence>
<dbReference type="AlphaFoldDB" id="A0A1F5XG57"/>
<accession>A0A1F5XG57</accession>
<organism evidence="1 2">
    <name type="scientific">Candidatus Giovannonibacteria bacterium RIFCSPLOWO2_01_FULL_46_32</name>
    <dbReference type="NCBI Taxonomy" id="1798353"/>
    <lineage>
        <taxon>Bacteria</taxon>
        <taxon>Candidatus Giovannoniibacteriota</taxon>
    </lineage>
</organism>